<protein>
    <submittedName>
        <fullName evidence="1">Uncharacterized protein</fullName>
    </submittedName>
</protein>
<organism evidence="1">
    <name type="scientific">Anguilla anguilla</name>
    <name type="common">European freshwater eel</name>
    <name type="synonym">Muraena anguilla</name>
    <dbReference type="NCBI Taxonomy" id="7936"/>
    <lineage>
        <taxon>Eukaryota</taxon>
        <taxon>Metazoa</taxon>
        <taxon>Chordata</taxon>
        <taxon>Craniata</taxon>
        <taxon>Vertebrata</taxon>
        <taxon>Euteleostomi</taxon>
        <taxon>Actinopterygii</taxon>
        <taxon>Neopterygii</taxon>
        <taxon>Teleostei</taxon>
        <taxon>Anguilliformes</taxon>
        <taxon>Anguillidae</taxon>
        <taxon>Anguilla</taxon>
    </lineage>
</organism>
<dbReference type="EMBL" id="GBXM01029792">
    <property type="protein sequence ID" value="JAH78785.1"/>
    <property type="molecule type" value="Transcribed_RNA"/>
</dbReference>
<reference evidence="1" key="1">
    <citation type="submission" date="2014-11" db="EMBL/GenBank/DDBJ databases">
        <authorList>
            <person name="Amaro Gonzalez C."/>
        </authorList>
    </citation>
    <scope>NUCLEOTIDE SEQUENCE</scope>
</reference>
<proteinExistence type="predicted"/>
<reference evidence="1" key="2">
    <citation type="journal article" date="2015" name="Fish Shellfish Immunol.">
        <title>Early steps in the European eel (Anguilla anguilla)-Vibrio vulnificus interaction in the gills: Role of the RtxA13 toxin.</title>
        <authorList>
            <person name="Callol A."/>
            <person name="Pajuelo D."/>
            <person name="Ebbesson L."/>
            <person name="Teles M."/>
            <person name="MacKenzie S."/>
            <person name="Amaro C."/>
        </authorList>
    </citation>
    <scope>NUCLEOTIDE SEQUENCE</scope>
</reference>
<name>A0A0E9VN22_ANGAN</name>
<accession>A0A0E9VN22</accession>
<evidence type="ECO:0000313" key="1">
    <source>
        <dbReference type="EMBL" id="JAH78785.1"/>
    </source>
</evidence>
<dbReference type="AlphaFoldDB" id="A0A0E9VN22"/>
<sequence>MAVWIKFVGLIQCRFFGLDKGCGNRLVEACAFPLPHSQGALHRR</sequence>